<dbReference type="Proteomes" id="UP000829291">
    <property type="component" value="Chromosome 6"/>
</dbReference>
<evidence type="ECO:0000313" key="3">
    <source>
        <dbReference type="RefSeq" id="XP_015517632.1"/>
    </source>
</evidence>
<evidence type="ECO:0000313" key="2">
    <source>
        <dbReference type="Proteomes" id="UP000829291"/>
    </source>
</evidence>
<dbReference type="OrthoDB" id="8187791at2759"/>
<gene>
    <name evidence="3" type="primary">LOC107222682</name>
</gene>
<proteinExistence type="predicted"/>
<feature type="signal peptide" evidence="1">
    <location>
        <begin position="1"/>
        <end position="21"/>
    </location>
</feature>
<organism evidence="3">
    <name type="scientific">Neodiprion lecontei</name>
    <name type="common">Redheaded pine sawfly</name>
    <dbReference type="NCBI Taxonomy" id="441921"/>
    <lineage>
        <taxon>Eukaryota</taxon>
        <taxon>Metazoa</taxon>
        <taxon>Ecdysozoa</taxon>
        <taxon>Arthropoda</taxon>
        <taxon>Hexapoda</taxon>
        <taxon>Insecta</taxon>
        <taxon>Pterygota</taxon>
        <taxon>Neoptera</taxon>
        <taxon>Endopterygota</taxon>
        <taxon>Hymenoptera</taxon>
        <taxon>Tenthredinoidea</taxon>
        <taxon>Diprionidae</taxon>
        <taxon>Diprioninae</taxon>
        <taxon>Neodiprion</taxon>
    </lineage>
</organism>
<evidence type="ECO:0000256" key="1">
    <source>
        <dbReference type="SAM" id="SignalP"/>
    </source>
</evidence>
<keyword evidence="2" id="KW-1185">Reference proteome</keyword>
<name>A0A6J0BTK6_NEOLC</name>
<dbReference type="AlphaFoldDB" id="A0A6J0BTK6"/>
<feature type="chain" id="PRO_5026875268" evidence="1">
    <location>
        <begin position="22"/>
        <end position="186"/>
    </location>
</feature>
<reference evidence="3" key="1">
    <citation type="submission" date="2025-08" db="UniProtKB">
        <authorList>
            <consortium name="RefSeq"/>
        </authorList>
    </citation>
    <scope>IDENTIFICATION</scope>
    <source>
        <tissue evidence="3">Thorax and Abdomen</tissue>
    </source>
</reference>
<sequence length="186" mass="20683">MRKFYFFALLYFCFFCHLAASADTTDTEDDTPYCLHFTWLGPLYDKTSTVNISCDDYTGTPCIEPLIVTNDGSEPNVTYMWANYNRSIIGCPLRSGYSCIKYTYVYDNAVINASYFCGKMIQDTTTALTSGCYEQKITSHTIGACACRTNAGEAPCNASTTNIASICTQTLLFLLLLISCYGNMFS</sequence>
<protein>
    <submittedName>
        <fullName evidence="3">Uncharacterized protein LOC107222682</fullName>
    </submittedName>
</protein>
<dbReference type="GeneID" id="107222682"/>
<keyword evidence="1" id="KW-0732">Signal</keyword>
<accession>A0A6J0BTK6</accession>
<dbReference type="RefSeq" id="XP_015517632.1">
    <property type="nucleotide sequence ID" value="XM_015662146.2"/>
</dbReference>
<dbReference type="KEGG" id="nlo:107222682"/>
<dbReference type="InParanoid" id="A0A6J0BTK6"/>